<keyword evidence="2" id="KW-0472">Membrane</keyword>
<dbReference type="InterPro" id="IPR051213">
    <property type="entry name" value="START_lipid_transfer"/>
</dbReference>
<feature type="domain" description="START" evidence="3">
    <location>
        <begin position="142"/>
        <end position="339"/>
    </location>
</feature>
<dbReference type="Proteomes" id="UP001143981">
    <property type="component" value="Unassembled WGS sequence"/>
</dbReference>
<gene>
    <name evidence="4" type="ORF">LPJ61_001549</name>
</gene>
<evidence type="ECO:0000313" key="4">
    <source>
        <dbReference type="EMBL" id="KAJ1733450.1"/>
    </source>
</evidence>
<evidence type="ECO:0000256" key="2">
    <source>
        <dbReference type="SAM" id="Phobius"/>
    </source>
</evidence>
<keyword evidence="5" id="KW-1185">Reference proteome</keyword>
<comment type="caution">
    <text evidence="4">The sequence shown here is derived from an EMBL/GenBank/DDBJ whole genome shotgun (WGS) entry which is preliminary data.</text>
</comment>
<dbReference type="PANTHER" id="PTHR19308">
    <property type="entry name" value="PHOSPHATIDYLCHOLINE TRANSFER PROTEIN"/>
    <property type="match status" value="1"/>
</dbReference>
<dbReference type="PROSITE" id="PS50848">
    <property type="entry name" value="START"/>
    <property type="match status" value="1"/>
</dbReference>
<dbReference type="CDD" id="cd00177">
    <property type="entry name" value="START"/>
    <property type="match status" value="1"/>
</dbReference>
<organism evidence="4 5">
    <name type="scientific">Coemansia biformis</name>
    <dbReference type="NCBI Taxonomy" id="1286918"/>
    <lineage>
        <taxon>Eukaryota</taxon>
        <taxon>Fungi</taxon>
        <taxon>Fungi incertae sedis</taxon>
        <taxon>Zoopagomycota</taxon>
        <taxon>Kickxellomycotina</taxon>
        <taxon>Kickxellomycetes</taxon>
        <taxon>Kickxellales</taxon>
        <taxon>Kickxellaceae</taxon>
        <taxon>Coemansia</taxon>
    </lineage>
</organism>
<sequence length="423" mass="45091">MAAAASLALPVPALAAFNKYTTQYPLDRLHYILFQLLLVILVPALAAASGWVGSGVRLELTRDGARQEAASPQPGQPRQSTAASPEAAPAHGGSHVVAAQEPARKLAEHKYAAQCVEIERRFLELAAGSGGAGSGGDAASPWVPLTSLARPYPVSVEGHTAKPFCFRVVFYAPTAPGTAFDLLSDILRRPEWDELTEATRVVEELGPVDSIHYVKMKAVWPTAARDSLLLSHLAAVRTRDGDDGFLNVSQSIVDDRVPENVAAGIVRMEAAIAGQLVTKAPSAELKQLGLQGEHWCKVVQVADGDLKGWIPKSVIKFIATQALPRSLSKVCQQLSTLPPSASSQLLAEAPMLAPTPAPTPTLARPRHASSARAPLHRGLVAPPAGGRWSAWLRVLLRYAAPALVAAATSLLVQFVIGRRWRRR</sequence>
<evidence type="ECO:0000259" key="3">
    <source>
        <dbReference type="PROSITE" id="PS50848"/>
    </source>
</evidence>
<name>A0A9W7YGH5_9FUNG</name>
<protein>
    <recommendedName>
        <fullName evidence="3">START domain-containing protein</fullName>
    </recommendedName>
</protein>
<dbReference type="OrthoDB" id="333905at2759"/>
<keyword evidence="2" id="KW-0812">Transmembrane</keyword>
<keyword evidence="2" id="KW-1133">Transmembrane helix</keyword>
<feature type="transmembrane region" description="Helical" evidence="2">
    <location>
        <begin position="395"/>
        <end position="416"/>
    </location>
</feature>
<evidence type="ECO:0000256" key="1">
    <source>
        <dbReference type="SAM" id="MobiDB-lite"/>
    </source>
</evidence>
<dbReference type="SUPFAM" id="SSF55961">
    <property type="entry name" value="Bet v1-like"/>
    <property type="match status" value="1"/>
</dbReference>
<dbReference type="Pfam" id="PF01852">
    <property type="entry name" value="START"/>
    <property type="match status" value="1"/>
</dbReference>
<dbReference type="GO" id="GO:0005737">
    <property type="term" value="C:cytoplasm"/>
    <property type="evidence" value="ECO:0007669"/>
    <property type="project" value="UniProtKB-ARBA"/>
</dbReference>
<reference evidence="4" key="1">
    <citation type="submission" date="2022-07" db="EMBL/GenBank/DDBJ databases">
        <title>Phylogenomic reconstructions and comparative analyses of Kickxellomycotina fungi.</title>
        <authorList>
            <person name="Reynolds N.K."/>
            <person name="Stajich J.E."/>
            <person name="Barry K."/>
            <person name="Grigoriev I.V."/>
            <person name="Crous P."/>
            <person name="Smith M.E."/>
        </authorList>
    </citation>
    <scope>NUCLEOTIDE SEQUENCE</scope>
    <source>
        <strain evidence="4">BCRC 34381</strain>
    </source>
</reference>
<accession>A0A9W7YGH5</accession>
<feature type="transmembrane region" description="Helical" evidence="2">
    <location>
        <begin position="31"/>
        <end position="52"/>
    </location>
</feature>
<dbReference type="AlphaFoldDB" id="A0A9W7YGH5"/>
<dbReference type="PANTHER" id="PTHR19308:SF14">
    <property type="entry name" value="START DOMAIN-CONTAINING PROTEIN"/>
    <property type="match status" value="1"/>
</dbReference>
<proteinExistence type="predicted"/>
<dbReference type="Gene3D" id="3.30.530.20">
    <property type="match status" value="1"/>
</dbReference>
<dbReference type="InterPro" id="IPR023393">
    <property type="entry name" value="START-like_dom_sf"/>
</dbReference>
<feature type="region of interest" description="Disordered" evidence="1">
    <location>
        <begin position="64"/>
        <end position="99"/>
    </location>
</feature>
<dbReference type="EMBL" id="JANBOI010000139">
    <property type="protein sequence ID" value="KAJ1733450.1"/>
    <property type="molecule type" value="Genomic_DNA"/>
</dbReference>
<dbReference type="InterPro" id="IPR002913">
    <property type="entry name" value="START_lipid-bd_dom"/>
</dbReference>
<dbReference type="GO" id="GO:0008289">
    <property type="term" value="F:lipid binding"/>
    <property type="evidence" value="ECO:0007669"/>
    <property type="project" value="InterPro"/>
</dbReference>
<evidence type="ECO:0000313" key="5">
    <source>
        <dbReference type="Proteomes" id="UP001143981"/>
    </source>
</evidence>